<name>A0A0F9H0L8_9ZZZZ</name>
<comment type="caution">
    <text evidence="1">The sequence shown here is derived from an EMBL/GenBank/DDBJ whole genome shotgun (WGS) entry which is preliminary data.</text>
</comment>
<evidence type="ECO:0008006" key="2">
    <source>
        <dbReference type="Google" id="ProtNLM"/>
    </source>
</evidence>
<proteinExistence type="predicted"/>
<sequence length="326" mass="38164">MTPEELKSQGPPTTLDNTLRSMYRGCPRKMYWFSRGYDYKGEGKPVYFTWGSAWHEMLNHWYKYLTKIKQEDYDNDENLVKMCYNVGKKYWEENLGPIETFKPNDLETLEKLWSLYTEHYPSEPWILVAGEVGWRFPIGTITGADYIERDVWYGGSMDGYLEWPGYGVLAIEHKSTGAWISEAYLAQWSYSPQITGTIWGLTQLQGKEIFGCLMNIANKMVPGPRSKRTTPLFSRKLEKRSPNQLKEFEAEVLHDFKLINAEWEDWVWPKTVDPGECVGRVGRAPCLFRHICITPIPFEEIDPLTFQGIKLRKGIWEPWKRRGEQT</sequence>
<accession>A0A0F9H0L8</accession>
<dbReference type="AlphaFoldDB" id="A0A0F9H0L8"/>
<organism evidence="1">
    <name type="scientific">marine sediment metagenome</name>
    <dbReference type="NCBI Taxonomy" id="412755"/>
    <lineage>
        <taxon>unclassified sequences</taxon>
        <taxon>metagenomes</taxon>
        <taxon>ecological metagenomes</taxon>
    </lineage>
</organism>
<dbReference type="EMBL" id="LAZR01024425">
    <property type="protein sequence ID" value="KKL75170.1"/>
    <property type="molecule type" value="Genomic_DNA"/>
</dbReference>
<evidence type="ECO:0000313" key="1">
    <source>
        <dbReference type="EMBL" id="KKL75170.1"/>
    </source>
</evidence>
<reference evidence="1" key="1">
    <citation type="journal article" date="2015" name="Nature">
        <title>Complex archaea that bridge the gap between prokaryotes and eukaryotes.</title>
        <authorList>
            <person name="Spang A."/>
            <person name="Saw J.H."/>
            <person name="Jorgensen S.L."/>
            <person name="Zaremba-Niedzwiedzka K."/>
            <person name="Martijn J."/>
            <person name="Lind A.E."/>
            <person name="van Eijk R."/>
            <person name="Schleper C."/>
            <person name="Guy L."/>
            <person name="Ettema T.J."/>
        </authorList>
    </citation>
    <scope>NUCLEOTIDE SEQUENCE</scope>
</reference>
<protein>
    <recommendedName>
        <fullName evidence="2">PD-(D/E)XK endonuclease-like domain-containing protein</fullName>
    </recommendedName>
</protein>
<gene>
    <name evidence="1" type="ORF">LCGC14_2057570</name>
</gene>